<evidence type="ECO:0000259" key="2">
    <source>
        <dbReference type="Pfam" id="PF00487"/>
    </source>
</evidence>
<proteinExistence type="predicted"/>
<evidence type="ECO:0000313" key="4">
    <source>
        <dbReference type="Proteomes" id="UP000569092"/>
    </source>
</evidence>
<dbReference type="Proteomes" id="UP000569092">
    <property type="component" value="Unassembled WGS sequence"/>
</dbReference>
<dbReference type="EMBL" id="JACHDZ010000001">
    <property type="protein sequence ID" value="MBB5342723.1"/>
    <property type="molecule type" value="Genomic_DNA"/>
</dbReference>
<dbReference type="InterPro" id="IPR005804">
    <property type="entry name" value="FA_desaturase_dom"/>
</dbReference>
<keyword evidence="1" id="KW-1133">Transmembrane helix</keyword>
<dbReference type="Pfam" id="PF00487">
    <property type="entry name" value="FA_desaturase"/>
    <property type="match status" value="1"/>
</dbReference>
<dbReference type="CDD" id="cd03506">
    <property type="entry name" value="Delta6-FADS-like"/>
    <property type="match status" value="1"/>
</dbReference>
<dbReference type="PANTHER" id="PTHR19353">
    <property type="entry name" value="FATTY ACID DESATURASE 2"/>
    <property type="match status" value="1"/>
</dbReference>
<dbReference type="AlphaFoldDB" id="A0A7W8N2T3"/>
<feature type="transmembrane region" description="Helical" evidence="1">
    <location>
        <begin position="311"/>
        <end position="332"/>
    </location>
</feature>
<keyword evidence="1" id="KW-0812">Transmembrane</keyword>
<feature type="transmembrane region" description="Helical" evidence="1">
    <location>
        <begin position="145"/>
        <end position="165"/>
    </location>
</feature>
<reference evidence="3 4" key="1">
    <citation type="submission" date="2020-08" db="EMBL/GenBank/DDBJ databases">
        <title>Genomic Encyclopedia of Type Strains, Phase IV (KMG-V): Genome sequencing to study the core and pangenomes of soil and plant-associated prokaryotes.</title>
        <authorList>
            <person name="Whitman W."/>
        </authorList>
    </citation>
    <scope>NUCLEOTIDE SEQUENCE [LARGE SCALE GENOMIC DNA]</scope>
    <source>
        <strain evidence="3 4">M8US30</strain>
    </source>
</reference>
<organism evidence="3 4">
    <name type="scientific">Tunturiibacter lichenicola</name>
    <dbReference type="NCBI Taxonomy" id="2051959"/>
    <lineage>
        <taxon>Bacteria</taxon>
        <taxon>Pseudomonadati</taxon>
        <taxon>Acidobacteriota</taxon>
        <taxon>Terriglobia</taxon>
        <taxon>Terriglobales</taxon>
        <taxon>Acidobacteriaceae</taxon>
        <taxon>Tunturiibacter</taxon>
    </lineage>
</organism>
<dbReference type="GO" id="GO:0016020">
    <property type="term" value="C:membrane"/>
    <property type="evidence" value="ECO:0007669"/>
    <property type="project" value="TreeGrafter"/>
</dbReference>
<keyword evidence="3" id="KW-0560">Oxidoreductase</keyword>
<dbReference type="PANTHER" id="PTHR19353:SF19">
    <property type="entry name" value="DELTA(5) FATTY ACID DESATURASE C-RELATED"/>
    <property type="match status" value="1"/>
</dbReference>
<dbReference type="EC" id="1.14.19.3" evidence="3"/>
<sequence>MEDRRIAKEAVFPHYPWWLYGSKAFGNPIFRPSWIVRSVRFTIICEPVPSPITRIVEVPVMFAAQATIAKAADAADLVPPEASASSTIEAASASSFPRVLRRRLERFFTDADLSPKADPTMWVKIAIGMAVLAGSWIALYTCHPAATTFVALYVLGGLAQTFLLLNIAHDSNHNAISSRPAINKSLNYVFDLCGISSYMWRILHHRGHHSCINLHGEDDAIEGRGLFRFTPHDPRAPLHRFQHIYALFLYALFSLEYVFVRDFQSFFFPGHDYLTRTKHRFREYIILFAGKTFYLTYMLVLPVMVMKESPLLVLAAFFVVHLIVGLSVVLVFQTTHVIEDTYFPLQRSEFENGVYHVFATTADYATENPLVGWFVGGLNHHVAHHLCPYVCHTHYAPLTRIVKETAEEFGVPYRQHTTMTKAIWHHLLLLKQLGKEN</sequence>
<feature type="domain" description="Fatty acid desaturase" evidence="2">
    <location>
        <begin position="150"/>
        <end position="415"/>
    </location>
</feature>
<protein>
    <submittedName>
        <fullName evidence="3">Linoleoyl-CoA desaturase</fullName>
        <ecNumber evidence="3">1.14.19.3</ecNumber>
    </submittedName>
</protein>
<dbReference type="GO" id="GO:0008610">
    <property type="term" value="P:lipid biosynthetic process"/>
    <property type="evidence" value="ECO:0007669"/>
    <property type="project" value="UniProtKB-ARBA"/>
</dbReference>
<gene>
    <name evidence="3" type="ORF">HDF10_000673</name>
</gene>
<dbReference type="InterPro" id="IPR012171">
    <property type="entry name" value="Fatty_acid_desaturase"/>
</dbReference>
<evidence type="ECO:0000256" key="1">
    <source>
        <dbReference type="SAM" id="Phobius"/>
    </source>
</evidence>
<feature type="transmembrane region" description="Helical" evidence="1">
    <location>
        <begin position="284"/>
        <end position="305"/>
    </location>
</feature>
<name>A0A7W8N2T3_9BACT</name>
<comment type="caution">
    <text evidence="3">The sequence shown here is derived from an EMBL/GenBank/DDBJ whole genome shotgun (WGS) entry which is preliminary data.</text>
</comment>
<evidence type="ECO:0000313" key="3">
    <source>
        <dbReference type="EMBL" id="MBB5342723.1"/>
    </source>
</evidence>
<accession>A0A7W8N2T3</accession>
<feature type="transmembrane region" description="Helical" evidence="1">
    <location>
        <begin position="121"/>
        <end position="139"/>
    </location>
</feature>
<dbReference type="GO" id="GO:0016213">
    <property type="term" value="F:acyl-CoA 6-desaturase activity"/>
    <property type="evidence" value="ECO:0007669"/>
    <property type="project" value="UniProtKB-EC"/>
</dbReference>
<keyword evidence="1" id="KW-0472">Membrane</keyword>